<feature type="domain" description="Mechanosensitive ion channel MscS C-terminal" evidence="13">
    <location>
        <begin position="993"/>
        <end position="1073"/>
    </location>
</feature>
<evidence type="ECO:0000256" key="6">
    <source>
        <dbReference type="ARBA" id="ARBA00023136"/>
    </source>
</evidence>
<dbReference type="PANTHER" id="PTHR30347:SF1">
    <property type="entry name" value="MECHANOSENSITIVE CHANNEL MSCK"/>
    <property type="match status" value="1"/>
</dbReference>
<organism evidence="14 15">
    <name type="scientific">Algimonas arctica</name>
    <dbReference type="NCBI Taxonomy" id="1479486"/>
    <lineage>
        <taxon>Bacteria</taxon>
        <taxon>Pseudomonadati</taxon>
        <taxon>Pseudomonadota</taxon>
        <taxon>Alphaproteobacteria</taxon>
        <taxon>Maricaulales</taxon>
        <taxon>Robiginitomaculaceae</taxon>
        <taxon>Algimonas</taxon>
    </lineage>
</organism>
<reference evidence="14" key="2">
    <citation type="submission" date="2020-09" db="EMBL/GenBank/DDBJ databases">
        <authorList>
            <person name="Sun Q."/>
            <person name="Kim S."/>
        </authorList>
    </citation>
    <scope>NUCLEOTIDE SEQUENCE</scope>
    <source>
        <strain evidence="14">KCTC 32513</strain>
    </source>
</reference>
<evidence type="ECO:0000256" key="3">
    <source>
        <dbReference type="ARBA" id="ARBA00022475"/>
    </source>
</evidence>
<keyword evidence="7" id="KW-0175">Coiled coil</keyword>
<comment type="similarity">
    <text evidence="2">Belongs to the MscS (TC 1.A.23) family.</text>
</comment>
<proteinExistence type="inferred from homology"/>
<dbReference type="Pfam" id="PF12794">
    <property type="entry name" value="MscS_TM"/>
    <property type="match status" value="1"/>
</dbReference>
<keyword evidence="5 9" id="KW-1133">Transmembrane helix</keyword>
<evidence type="ECO:0000256" key="1">
    <source>
        <dbReference type="ARBA" id="ARBA00004651"/>
    </source>
</evidence>
<feature type="transmembrane region" description="Helical" evidence="9">
    <location>
        <begin position="902"/>
        <end position="930"/>
    </location>
</feature>
<dbReference type="GO" id="GO:0005886">
    <property type="term" value="C:plasma membrane"/>
    <property type="evidence" value="ECO:0007669"/>
    <property type="project" value="UniProtKB-SubCell"/>
</dbReference>
<dbReference type="Pfam" id="PF21082">
    <property type="entry name" value="MS_channel_3rd"/>
    <property type="match status" value="1"/>
</dbReference>
<evidence type="ECO:0000256" key="5">
    <source>
        <dbReference type="ARBA" id="ARBA00022989"/>
    </source>
</evidence>
<evidence type="ECO:0000256" key="2">
    <source>
        <dbReference type="ARBA" id="ARBA00008017"/>
    </source>
</evidence>
<feature type="transmembrane region" description="Helical" evidence="9">
    <location>
        <begin position="632"/>
        <end position="652"/>
    </location>
</feature>
<dbReference type="InterPro" id="IPR010920">
    <property type="entry name" value="LSM_dom_sf"/>
</dbReference>
<evidence type="ECO:0000313" key="15">
    <source>
        <dbReference type="Proteomes" id="UP000634004"/>
    </source>
</evidence>
<dbReference type="SUPFAM" id="SSF82689">
    <property type="entry name" value="Mechanosensitive channel protein MscS (YggB), C-terminal domain"/>
    <property type="match status" value="1"/>
</dbReference>
<gene>
    <name evidence="14" type="primary">kefA</name>
    <name evidence="14" type="ORF">GCM10009069_28270</name>
</gene>
<feature type="signal peptide" evidence="10">
    <location>
        <begin position="1"/>
        <end position="30"/>
    </location>
</feature>
<dbReference type="AlphaFoldDB" id="A0A8J3CU69"/>
<dbReference type="SUPFAM" id="SSF50182">
    <property type="entry name" value="Sm-like ribonucleoproteins"/>
    <property type="match status" value="1"/>
</dbReference>
<dbReference type="InterPro" id="IPR023408">
    <property type="entry name" value="MscS_beta-dom_sf"/>
</dbReference>
<reference evidence="14" key="1">
    <citation type="journal article" date="2014" name="Int. J. Syst. Evol. Microbiol.">
        <title>Complete genome sequence of Corynebacterium casei LMG S-19264T (=DSM 44701T), isolated from a smear-ripened cheese.</title>
        <authorList>
            <consortium name="US DOE Joint Genome Institute (JGI-PGF)"/>
            <person name="Walter F."/>
            <person name="Albersmeier A."/>
            <person name="Kalinowski J."/>
            <person name="Ruckert C."/>
        </authorList>
    </citation>
    <scope>NUCLEOTIDE SEQUENCE</scope>
    <source>
        <strain evidence="14">KCTC 32513</strain>
    </source>
</reference>
<evidence type="ECO:0000256" key="9">
    <source>
        <dbReference type="SAM" id="Phobius"/>
    </source>
</evidence>
<evidence type="ECO:0000256" key="8">
    <source>
        <dbReference type="SAM" id="MobiDB-lite"/>
    </source>
</evidence>
<evidence type="ECO:0008006" key="16">
    <source>
        <dbReference type="Google" id="ProtNLM"/>
    </source>
</evidence>
<dbReference type="GO" id="GO:0008381">
    <property type="term" value="F:mechanosensitive monoatomic ion channel activity"/>
    <property type="evidence" value="ECO:0007669"/>
    <property type="project" value="UniProtKB-ARBA"/>
</dbReference>
<feature type="region of interest" description="Disordered" evidence="8">
    <location>
        <begin position="1086"/>
        <end position="1106"/>
    </location>
</feature>
<dbReference type="SUPFAM" id="SSF82861">
    <property type="entry name" value="Mechanosensitive channel protein MscS (YggB), transmembrane region"/>
    <property type="match status" value="1"/>
</dbReference>
<dbReference type="RefSeq" id="WP_189499535.1">
    <property type="nucleotide sequence ID" value="NZ_BMZH01000018.1"/>
</dbReference>
<evidence type="ECO:0000256" key="7">
    <source>
        <dbReference type="SAM" id="Coils"/>
    </source>
</evidence>
<dbReference type="EMBL" id="BMZH01000018">
    <property type="protein sequence ID" value="GHB04019.1"/>
    <property type="molecule type" value="Genomic_DNA"/>
</dbReference>
<evidence type="ECO:0000259" key="13">
    <source>
        <dbReference type="Pfam" id="PF21082"/>
    </source>
</evidence>
<protein>
    <recommendedName>
        <fullName evidence="16">Potassium efflux system protein</fullName>
    </recommendedName>
</protein>
<dbReference type="PANTHER" id="PTHR30347">
    <property type="entry name" value="POTASSIUM CHANNEL RELATED"/>
    <property type="match status" value="1"/>
</dbReference>
<dbReference type="InterPro" id="IPR006685">
    <property type="entry name" value="MscS_channel_2nd"/>
</dbReference>
<keyword evidence="3" id="KW-1003">Cell membrane</keyword>
<keyword evidence="10" id="KW-0732">Signal</keyword>
<dbReference type="InterPro" id="IPR011014">
    <property type="entry name" value="MscS_channel_TM-2"/>
</dbReference>
<dbReference type="Gene3D" id="1.10.287.1260">
    <property type="match status" value="1"/>
</dbReference>
<dbReference type="Gene3D" id="3.30.70.100">
    <property type="match status" value="1"/>
</dbReference>
<dbReference type="Pfam" id="PF00924">
    <property type="entry name" value="MS_channel_2nd"/>
    <property type="match status" value="1"/>
</dbReference>
<dbReference type="Gene3D" id="2.30.30.60">
    <property type="match status" value="1"/>
</dbReference>
<feature type="transmembrane region" description="Helical" evidence="9">
    <location>
        <begin position="701"/>
        <end position="722"/>
    </location>
</feature>
<feature type="transmembrane region" description="Helical" evidence="9">
    <location>
        <begin position="829"/>
        <end position="848"/>
    </location>
</feature>
<dbReference type="InterPro" id="IPR052702">
    <property type="entry name" value="MscS-like_channel"/>
</dbReference>
<dbReference type="InterPro" id="IPR049278">
    <property type="entry name" value="MS_channel_C"/>
</dbReference>
<feature type="coiled-coil region" evidence="7">
    <location>
        <begin position="241"/>
        <end position="268"/>
    </location>
</feature>
<feature type="compositionally biased region" description="Basic and acidic residues" evidence="8">
    <location>
        <begin position="1091"/>
        <end position="1106"/>
    </location>
</feature>
<sequence length="1106" mass="123308">MKILTTAPKVILCSCAGLLFSLLIAVSAFAQFTDMTSDEFAVALFEISASTDQDATEITSIISSSEAALDDLIKFEAQREAYAATMATRESQIKALSTLMGDMADKYPMPDSDQATNVLKDRLQQYQSEQESVTAQISILKKGLSELARRGAVISEDLIQARERINGVPVAETSATDMGDVETKARNLFLAITRARNLTRAEMYEKELESLPVRQSILEQRIRVESQRLTFLKRLTETIRIELKQSDLRQARLRVDDLERRIDNAQTIEETRQLETNLALSRQLTTLTESYYDELSLVISTDEKIADADKSMRLVERIVAAGRADGELGDILRRLRSDLPSPLEITVAIKDLQSRQINLQLESIVWEDQYDEMSDSLGNDITLSDFEILESRRSTLSELTAMAVRLDANQTNRRVKLDVLDVKTRSLRRALDGRLLWLPTNKSLDGTWFEQISTSAQSFLSPRNWSITARDVLENSAKRNALTVILLLISLGLFALRKRFNARFKDISLKLHRVDTDAQWLTPYVLLIGALNVAALPIAIFALANLLGDPDLVFPNAIFVALRNTAIVVFIFTYFSALAAPCGAIDKHFRWSTRPREVLHQNLKWLAVLMPIGAFFYNYAITMDDAANEYGLGRIAFIFISIILSVAGFRILRPKSEVSKHMFGNLSYKSVGFIVFALFAGLPLFLASLTLFGYFDTAMILQSKLFISALLILLASLLYGVLSRTYEVTERHAARSRAFIRHQSALEAKQNEDDLAGDNLPTFDPADFDNVEAINKEAKTFIWLITSAALLFGLYMIWKSILPAFDITNSIVLWEGVRTVDGVATSQPVSLSDLVFAFFAVFMGFFLARNMRGLFALGIAQKIDMRPGSRFAASTIIGYVLVSAAVLFALNKIGLDWSKLQWIAAALSVGLGFGLGEIVSNFVSGIIILLERPIRVGDVVTVGGIDGTVSNISIRATTITDFERREVLIPNKVIIAENVTNWTLNDSVTRLLITIGIGYDSDLELARGIMIDVVTQHPDVLEDPAPSVFFIEHADSTLNYEIRAYVASISKRLATKNDIHSEVHTRLQAAGIDLAFPQRDIHIIRKPRKPTRPDAPEVKPISTDEK</sequence>
<accession>A0A8J3CU69</accession>
<feature type="transmembrane region" description="Helical" evidence="9">
    <location>
        <begin position="556"/>
        <end position="582"/>
    </location>
</feature>
<feature type="transmembrane region" description="Helical" evidence="9">
    <location>
        <begin position="781"/>
        <end position="798"/>
    </location>
</feature>
<comment type="subcellular location">
    <subcellularLocation>
        <location evidence="1">Cell membrane</location>
        <topology evidence="1">Multi-pass membrane protein</topology>
    </subcellularLocation>
</comment>
<keyword evidence="6 9" id="KW-0472">Membrane</keyword>
<dbReference type="Proteomes" id="UP000634004">
    <property type="component" value="Unassembled WGS sequence"/>
</dbReference>
<keyword evidence="4 9" id="KW-0812">Transmembrane</keyword>
<dbReference type="InterPro" id="IPR011066">
    <property type="entry name" value="MscS_channel_C_sf"/>
</dbReference>
<evidence type="ECO:0000313" key="14">
    <source>
        <dbReference type="EMBL" id="GHB04019.1"/>
    </source>
</evidence>
<feature type="transmembrane region" description="Helical" evidence="9">
    <location>
        <begin position="521"/>
        <end position="544"/>
    </location>
</feature>
<dbReference type="InterPro" id="IPR025692">
    <property type="entry name" value="MscS_IM_dom1"/>
</dbReference>
<name>A0A8J3CU69_9PROT</name>
<evidence type="ECO:0000256" key="4">
    <source>
        <dbReference type="ARBA" id="ARBA00022692"/>
    </source>
</evidence>
<feature type="transmembrane region" description="Helical" evidence="9">
    <location>
        <begin position="603"/>
        <end position="620"/>
    </location>
</feature>
<feature type="transmembrane region" description="Helical" evidence="9">
    <location>
        <begin position="673"/>
        <end position="695"/>
    </location>
</feature>
<evidence type="ECO:0000256" key="10">
    <source>
        <dbReference type="SAM" id="SignalP"/>
    </source>
</evidence>
<evidence type="ECO:0000259" key="12">
    <source>
        <dbReference type="Pfam" id="PF12794"/>
    </source>
</evidence>
<feature type="chain" id="PRO_5035198771" description="Potassium efflux system protein" evidence="10">
    <location>
        <begin position="31"/>
        <end position="1106"/>
    </location>
</feature>
<feature type="domain" description="Mechanosensitive ion channel inner membrane" evidence="12">
    <location>
        <begin position="482"/>
        <end position="814"/>
    </location>
</feature>
<feature type="transmembrane region" description="Helical" evidence="9">
    <location>
        <begin position="869"/>
        <end position="890"/>
    </location>
</feature>
<comment type="caution">
    <text evidence="14">The sequence shown here is derived from an EMBL/GenBank/DDBJ whole genome shotgun (WGS) entry which is preliminary data.</text>
</comment>
<feature type="domain" description="Mechanosensitive ion channel MscS" evidence="11">
    <location>
        <begin position="917"/>
        <end position="983"/>
    </location>
</feature>
<keyword evidence="15" id="KW-1185">Reference proteome</keyword>
<evidence type="ECO:0000259" key="11">
    <source>
        <dbReference type="Pfam" id="PF00924"/>
    </source>
</evidence>
<feature type="transmembrane region" description="Helical" evidence="9">
    <location>
        <begin position="481"/>
        <end position="500"/>
    </location>
</feature>